<keyword evidence="2" id="KW-1185">Reference proteome</keyword>
<name>A0A916UZE6_9BURK</name>
<protein>
    <recommendedName>
        <fullName evidence="3">DUF3717 domain-containing protein</fullName>
    </recommendedName>
</protein>
<dbReference type="AlphaFoldDB" id="A0A916UZE6"/>
<dbReference type="RefSeq" id="WP_188568720.1">
    <property type="nucleotide sequence ID" value="NZ_BMED01000006.1"/>
</dbReference>
<comment type="caution">
    <text evidence="1">The sequence shown here is derived from an EMBL/GenBank/DDBJ whole genome shotgun (WGS) entry which is preliminary data.</text>
</comment>
<dbReference type="EMBL" id="BMED01000006">
    <property type="protein sequence ID" value="GGC95427.1"/>
    <property type="molecule type" value="Genomic_DNA"/>
</dbReference>
<dbReference type="Pfam" id="PF12512">
    <property type="entry name" value="DUF3717"/>
    <property type="match status" value="1"/>
</dbReference>
<sequence>MNITLPELEAAINYWRQQRPATGDECALSPEVNILASEYALMIFHRKKEIAAQELKPNAQSLLRIWQASKS</sequence>
<proteinExistence type="predicted"/>
<reference evidence="1" key="2">
    <citation type="submission" date="2020-09" db="EMBL/GenBank/DDBJ databases">
        <authorList>
            <person name="Sun Q."/>
            <person name="Zhou Y."/>
        </authorList>
    </citation>
    <scope>NUCLEOTIDE SEQUENCE</scope>
    <source>
        <strain evidence="1">CGMCC 1.10998</strain>
    </source>
</reference>
<accession>A0A916UZE6</accession>
<reference evidence="1" key="1">
    <citation type="journal article" date="2014" name="Int. J. Syst. Evol. Microbiol.">
        <title>Complete genome sequence of Corynebacterium casei LMG S-19264T (=DSM 44701T), isolated from a smear-ripened cheese.</title>
        <authorList>
            <consortium name="US DOE Joint Genome Institute (JGI-PGF)"/>
            <person name="Walter F."/>
            <person name="Albersmeier A."/>
            <person name="Kalinowski J."/>
            <person name="Ruckert C."/>
        </authorList>
    </citation>
    <scope>NUCLEOTIDE SEQUENCE</scope>
    <source>
        <strain evidence="1">CGMCC 1.10998</strain>
    </source>
</reference>
<evidence type="ECO:0000313" key="1">
    <source>
        <dbReference type="EMBL" id="GGC95427.1"/>
    </source>
</evidence>
<dbReference type="InterPro" id="IPR022191">
    <property type="entry name" value="DUF3717"/>
</dbReference>
<evidence type="ECO:0008006" key="3">
    <source>
        <dbReference type="Google" id="ProtNLM"/>
    </source>
</evidence>
<evidence type="ECO:0000313" key="2">
    <source>
        <dbReference type="Proteomes" id="UP000637423"/>
    </source>
</evidence>
<dbReference type="Proteomes" id="UP000637423">
    <property type="component" value="Unassembled WGS sequence"/>
</dbReference>
<organism evidence="1 2">
    <name type="scientific">Undibacterium terreum</name>
    <dbReference type="NCBI Taxonomy" id="1224302"/>
    <lineage>
        <taxon>Bacteria</taxon>
        <taxon>Pseudomonadati</taxon>
        <taxon>Pseudomonadota</taxon>
        <taxon>Betaproteobacteria</taxon>
        <taxon>Burkholderiales</taxon>
        <taxon>Oxalobacteraceae</taxon>
        <taxon>Undibacterium</taxon>
    </lineage>
</organism>
<gene>
    <name evidence="1" type="ORF">GCM10011396_48490</name>
</gene>